<dbReference type="STRING" id="1294263.JCM21531_4434"/>
<dbReference type="Proteomes" id="UP000019109">
    <property type="component" value="Unassembled WGS sequence"/>
</dbReference>
<dbReference type="OrthoDB" id="3192072at2"/>
<name>W4VBK4_9FIRM</name>
<accession>W4VBK4</accession>
<keyword evidence="1" id="KW-1133">Transmembrane helix</keyword>
<dbReference type="AlphaFoldDB" id="W4VBK4"/>
<evidence type="ECO:0000256" key="1">
    <source>
        <dbReference type="SAM" id="Phobius"/>
    </source>
</evidence>
<feature type="transmembrane region" description="Helical" evidence="1">
    <location>
        <begin position="60"/>
        <end position="78"/>
    </location>
</feature>
<evidence type="ECO:0000313" key="3">
    <source>
        <dbReference type="Proteomes" id="UP000019109"/>
    </source>
</evidence>
<reference evidence="2" key="1">
    <citation type="journal article" date="2014" name="Genome Announc.">
        <title>Draft Genome Sequence of Clostridium straminisolvens Strain JCM 21531T, Isolated from a Cellulose-Degrading Bacterial Community.</title>
        <authorList>
            <person name="Yuki M."/>
            <person name="Oshima K."/>
            <person name="Suda W."/>
            <person name="Sakamoto M."/>
            <person name="Kitamura K."/>
            <person name="Iida T."/>
            <person name="Hattori M."/>
            <person name="Ohkuma M."/>
        </authorList>
    </citation>
    <scope>NUCLEOTIDE SEQUENCE [LARGE SCALE GENOMIC DNA]</scope>
    <source>
        <strain evidence="2">JCM 21531</strain>
    </source>
</reference>
<protein>
    <submittedName>
        <fullName evidence="2">Uncharacterized protein</fullName>
    </submittedName>
</protein>
<dbReference type="RefSeq" id="WP_054847150.1">
    <property type="nucleotide sequence ID" value="NZ_BAVR01000094.1"/>
</dbReference>
<gene>
    <name evidence="2" type="ORF">JCM21531_4434</name>
</gene>
<evidence type="ECO:0000313" key="2">
    <source>
        <dbReference type="EMBL" id="GAE90795.1"/>
    </source>
</evidence>
<proteinExistence type="predicted"/>
<keyword evidence="3" id="KW-1185">Reference proteome</keyword>
<organism evidence="2 3">
    <name type="scientific">Acetivibrio straminisolvens JCM 21531</name>
    <dbReference type="NCBI Taxonomy" id="1294263"/>
    <lineage>
        <taxon>Bacteria</taxon>
        <taxon>Bacillati</taxon>
        <taxon>Bacillota</taxon>
        <taxon>Clostridia</taxon>
        <taxon>Eubacteriales</taxon>
        <taxon>Oscillospiraceae</taxon>
        <taxon>Acetivibrio</taxon>
    </lineage>
</organism>
<keyword evidence="1" id="KW-0472">Membrane</keyword>
<comment type="caution">
    <text evidence="2">The sequence shown here is derived from an EMBL/GenBank/DDBJ whole genome shotgun (WGS) entry which is preliminary data.</text>
</comment>
<sequence>MPKINDTMYTLYDFDLPHQYKNPLSQFASYPTAIKKRVYELPQYKDFIALVEHKNWKRKILSALLSAAVLATVAYFSGKTALKRHFFMYWC</sequence>
<keyword evidence="1" id="KW-0812">Transmembrane</keyword>
<dbReference type="EMBL" id="BAVR01000094">
    <property type="protein sequence ID" value="GAE90795.1"/>
    <property type="molecule type" value="Genomic_DNA"/>
</dbReference>